<accession>A0ABR1FKH4</accession>
<dbReference type="InterPro" id="IPR049212">
    <property type="entry name" value="DUF6815"/>
</dbReference>
<feature type="domain" description="DUF6815" evidence="1">
    <location>
        <begin position="429"/>
        <end position="538"/>
    </location>
</feature>
<evidence type="ECO:0000259" key="1">
    <source>
        <dbReference type="Pfam" id="PF20668"/>
    </source>
</evidence>
<dbReference type="InterPro" id="IPR036872">
    <property type="entry name" value="CH_dom_sf"/>
</dbReference>
<keyword evidence="3" id="KW-1185">Reference proteome</keyword>
<dbReference type="Gene3D" id="1.10.418.10">
    <property type="entry name" value="Calponin-like domain"/>
    <property type="match status" value="1"/>
</dbReference>
<dbReference type="SUPFAM" id="SSF56059">
    <property type="entry name" value="Glutathione synthetase ATP-binding domain-like"/>
    <property type="match status" value="1"/>
</dbReference>
<proteinExistence type="predicted"/>
<dbReference type="EMBL" id="JBBJCI010000367">
    <property type="protein sequence ID" value="KAK7232578.1"/>
    <property type="molecule type" value="Genomic_DNA"/>
</dbReference>
<reference evidence="2 3" key="1">
    <citation type="submission" date="2024-03" db="EMBL/GenBank/DDBJ databases">
        <title>Aureococcus anophagefferens CCMP1851 and Kratosvirus quantuckense: Draft genome of a second virus-susceptible host strain in the model system.</title>
        <authorList>
            <person name="Chase E."/>
            <person name="Truchon A.R."/>
            <person name="Schepens W."/>
            <person name="Wilhelm S.W."/>
        </authorList>
    </citation>
    <scope>NUCLEOTIDE SEQUENCE [LARGE SCALE GENOMIC DNA]</scope>
    <source>
        <strain evidence="2 3">CCMP1851</strain>
    </source>
</reference>
<dbReference type="Pfam" id="PF20668">
    <property type="entry name" value="DUF6815"/>
    <property type="match status" value="1"/>
</dbReference>
<evidence type="ECO:0000313" key="3">
    <source>
        <dbReference type="Proteomes" id="UP001363151"/>
    </source>
</evidence>
<sequence length="644" mass="69363">MAAKESSKDEFLAAHRRRSLKRGTSAHLKEEHRLKQIQVFTKWINAKIAPKIAAGALAPVADLVDDLRSGCVLYYVIEALAAEPLAPKLYGVKTVNVGAPDVFEGHEYLVLGLCWSILTKFTAIQLARDAEADDGVASSAGVKEKLRAPPDRCDVLLPSPAHAPYRICVVEFAVPGHANGGSDKGGDGRRVDSVPIANGVIRAGGACDVRTYDPAAHETFARAIKAYDALVVRVNPGQLSQAAGHEGLQDKFDALLEDFGAWGKPVWSSPEVQTKMGAKDALVKIANLKCGLPDTFAYYDAATFEARFKQTMAFQPRVLKQNRGSAGEGIWLCWLANADRDGALDARDYPAKTLGAASLPDDAVLKLMEMSDNHVEYHTVREFVTFCTAGPGARGAGSWASTCPGEYLKGGVEAGGQLVDQRLLPRIAEGEVRVLMSGDACQAIIHKKPENGLSAVGGNSVYTYYEPSDPKYKGLLDRLLYDVEHGLMETLGLAGEALPLLWTCDYIPKNPEGWAGDGDAPPELTEYVVGEFNCSCVGVSQFQAVCGGDRTLADVPDADYAAGTRLADLMGRQAIRMLVRPAPRGRDRRSIVAEPADVLEQAEEADGCEELEPIDNSSCLRSHITYDAPFDYGCCGSHFFPGIF</sequence>
<dbReference type="SUPFAM" id="SSF47576">
    <property type="entry name" value="Calponin-homology domain, CH-domain"/>
    <property type="match status" value="1"/>
</dbReference>
<name>A0ABR1FKH4_AURAN</name>
<gene>
    <name evidence="2" type="ORF">SO694_00035052</name>
</gene>
<organism evidence="2 3">
    <name type="scientific">Aureococcus anophagefferens</name>
    <name type="common">Harmful bloom alga</name>
    <dbReference type="NCBI Taxonomy" id="44056"/>
    <lineage>
        <taxon>Eukaryota</taxon>
        <taxon>Sar</taxon>
        <taxon>Stramenopiles</taxon>
        <taxon>Ochrophyta</taxon>
        <taxon>Pelagophyceae</taxon>
        <taxon>Pelagomonadales</taxon>
        <taxon>Pelagomonadaceae</taxon>
        <taxon>Aureococcus</taxon>
    </lineage>
</organism>
<evidence type="ECO:0000313" key="2">
    <source>
        <dbReference type="EMBL" id="KAK7232578.1"/>
    </source>
</evidence>
<dbReference type="Proteomes" id="UP001363151">
    <property type="component" value="Unassembled WGS sequence"/>
</dbReference>
<protein>
    <recommendedName>
        <fullName evidence="1">DUF6815 domain-containing protein</fullName>
    </recommendedName>
</protein>
<comment type="caution">
    <text evidence="2">The sequence shown here is derived from an EMBL/GenBank/DDBJ whole genome shotgun (WGS) entry which is preliminary data.</text>
</comment>